<evidence type="ECO:0000313" key="4">
    <source>
        <dbReference type="Proteomes" id="UP000235406"/>
    </source>
</evidence>
<name>A0A2N7K8W9_9VIBR</name>
<reference evidence="4" key="1">
    <citation type="submission" date="2016-07" db="EMBL/GenBank/DDBJ databases">
        <title>Nontailed viruses are major unrecognized killers of bacteria in the ocean.</title>
        <authorList>
            <person name="Kauffman K."/>
            <person name="Hussain F."/>
            <person name="Yang J."/>
            <person name="Arevalo P."/>
            <person name="Brown J."/>
            <person name="Cutler M."/>
            <person name="Kelly L."/>
            <person name="Polz M.F."/>
        </authorList>
    </citation>
    <scope>NUCLEOTIDE SEQUENCE [LARGE SCALE GENOMIC DNA]</scope>
    <source>
        <strain evidence="4">10N.261.46.F8</strain>
    </source>
</reference>
<dbReference type="InterPro" id="IPR000914">
    <property type="entry name" value="SBP_5_dom"/>
</dbReference>
<dbReference type="EMBL" id="MCZK01000104">
    <property type="protein sequence ID" value="PMM71195.1"/>
    <property type="molecule type" value="Genomic_DNA"/>
</dbReference>
<evidence type="ECO:0000259" key="2">
    <source>
        <dbReference type="Pfam" id="PF12793"/>
    </source>
</evidence>
<dbReference type="Gene3D" id="3.40.190.10">
    <property type="entry name" value="Periplasmic binding protein-like II"/>
    <property type="match status" value="1"/>
</dbReference>
<feature type="domain" description="Solute-binding protein family 5" evidence="1">
    <location>
        <begin position="169"/>
        <end position="308"/>
    </location>
</feature>
<dbReference type="AlphaFoldDB" id="A0A2N7K8W9"/>
<sequence>MTETCLRRLNQLLSHYEHSILYDVNLDDLENVFATSRRNTSNILKILGDCNWILWKPGIGRGKNSTIQITVSMYQAIYQTLSRELVSSNFDAIAKILCTHQEIAANALNHAMLEANRNKEKSHSLVISQYPWVDELNPTLTYRFSELQVTRSLYDTLLIVNKQGKLEAQLAYDYKVEGKHIYLWIRPEVTCHDGLPLTINDVIYSLKVLKNTRGPVNLLFQQVEDIYFSESEGAVCMLLESENPLFLYCLAIANASIITSRNISFSKKKAIPIGTGPFSLSCWDQDKIILRKNPHYFSKSALLQEITLSHQGSKIEHLVRYNHPDLETENHLIQAFSYVAYNMRNNSDISPSTIQNLFKYLKSIRNQYSVSENLHPMTLNESSSCSINPISTPILNGNLVFAHPKWTIKYLENISNWIIQKISETGISVEVVILSNASAPEMIRDKADLLFVEEVVEQPLEYGLYEWMLTSTAIRFIYPYEQLLTHASNLHQRLVAKEQQQQLIKMFDQLCTEDVLLPLFWGKEEVVQAKQVNGLYIDKSGYSDFYKLWIKS</sequence>
<dbReference type="InterPro" id="IPR025370">
    <property type="entry name" value="SgrR_HTH_N"/>
</dbReference>
<dbReference type="GO" id="GO:1904680">
    <property type="term" value="F:peptide transmembrane transporter activity"/>
    <property type="evidence" value="ECO:0007669"/>
    <property type="project" value="TreeGrafter"/>
</dbReference>
<feature type="domain" description="Transcriptional regulator SgrR N-terminal HTH" evidence="2">
    <location>
        <begin position="12"/>
        <end position="112"/>
    </location>
</feature>
<accession>A0A2N7K8W9</accession>
<dbReference type="SUPFAM" id="SSF53850">
    <property type="entry name" value="Periplasmic binding protein-like II"/>
    <property type="match status" value="1"/>
</dbReference>
<dbReference type="InterPro" id="IPR039424">
    <property type="entry name" value="SBP_5"/>
</dbReference>
<evidence type="ECO:0000313" key="3">
    <source>
        <dbReference type="EMBL" id="PMM71195.1"/>
    </source>
</evidence>
<proteinExistence type="predicted"/>
<dbReference type="Pfam" id="PF12793">
    <property type="entry name" value="SgrR_N"/>
    <property type="match status" value="1"/>
</dbReference>
<dbReference type="GO" id="GO:0015833">
    <property type="term" value="P:peptide transport"/>
    <property type="evidence" value="ECO:0007669"/>
    <property type="project" value="TreeGrafter"/>
</dbReference>
<comment type="caution">
    <text evidence="3">The sequence shown here is derived from an EMBL/GenBank/DDBJ whole genome shotgun (WGS) entry which is preliminary data.</text>
</comment>
<protein>
    <submittedName>
        <fullName evidence="3">Transporter</fullName>
    </submittedName>
</protein>
<dbReference type="PANTHER" id="PTHR30290">
    <property type="entry name" value="PERIPLASMIC BINDING COMPONENT OF ABC TRANSPORTER"/>
    <property type="match status" value="1"/>
</dbReference>
<gene>
    <name evidence="3" type="ORF">BCT49_05290</name>
</gene>
<dbReference type="RefSeq" id="WP_102435098.1">
    <property type="nucleotide sequence ID" value="NZ_CAWNVI010000104.1"/>
</dbReference>
<organism evidence="3 4">
    <name type="scientific">Vibrio lentus</name>
    <dbReference type="NCBI Taxonomy" id="136468"/>
    <lineage>
        <taxon>Bacteria</taxon>
        <taxon>Pseudomonadati</taxon>
        <taxon>Pseudomonadota</taxon>
        <taxon>Gammaproteobacteria</taxon>
        <taxon>Vibrionales</taxon>
        <taxon>Vibrionaceae</taxon>
        <taxon>Vibrio</taxon>
    </lineage>
</organism>
<dbReference type="OrthoDB" id="5898773at2"/>
<dbReference type="Proteomes" id="UP000235406">
    <property type="component" value="Unassembled WGS sequence"/>
</dbReference>
<evidence type="ECO:0000259" key="1">
    <source>
        <dbReference type="Pfam" id="PF00496"/>
    </source>
</evidence>
<dbReference type="Pfam" id="PF00496">
    <property type="entry name" value="SBP_bac_5"/>
    <property type="match status" value="1"/>
</dbReference>